<evidence type="ECO:0000313" key="1">
    <source>
        <dbReference type="EMBL" id="KAJ7220551.1"/>
    </source>
</evidence>
<comment type="caution">
    <text evidence="1">The sequence shown here is derived from an EMBL/GenBank/DDBJ whole genome shotgun (WGS) entry which is preliminary data.</text>
</comment>
<dbReference type="Proteomes" id="UP001219525">
    <property type="component" value="Unassembled WGS sequence"/>
</dbReference>
<reference evidence="1" key="1">
    <citation type="submission" date="2023-03" db="EMBL/GenBank/DDBJ databases">
        <title>Massive genome expansion in bonnet fungi (Mycena s.s.) driven by repeated elements and novel gene families across ecological guilds.</title>
        <authorList>
            <consortium name="Lawrence Berkeley National Laboratory"/>
            <person name="Harder C.B."/>
            <person name="Miyauchi S."/>
            <person name="Viragh M."/>
            <person name="Kuo A."/>
            <person name="Thoen E."/>
            <person name="Andreopoulos B."/>
            <person name="Lu D."/>
            <person name="Skrede I."/>
            <person name="Drula E."/>
            <person name="Henrissat B."/>
            <person name="Morin E."/>
            <person name="Kohler A."/>
            <person name="Barry K."/>
            <person name="LaButti K."/>
            <person name="Morin E."/>
            <person name="Salamov A."/>
            <person name="Lipzen A."/>
            <person name="Mereny Z."/>
            <person name="Hegedus B."/>
            <person name="Baldrian P."/>
            <person name="Stursova M."/>
            <person name="Weitz H."/>
            <person name="Taylor A."/>
            <person name="Grigoriev I.V."/>
            <person name="Nagy L.G."/>
            <person name="Martin F."/>
            <person name="Kauserud H."/>
        </authorList>
    </citation>
    <scope>NUCLEOTIDE SEQUENCE</scope>
    <source>
        <strain evidence="1">9144</strain>
    </source>
</reference>
<keyword evidence="2" id="KW-1185">Reference proteome</keyword>
<gene>
    <name evidence="1" type="ORF">GGX14DRAFT_388970</name>
</gene>
<accession>A0AAD6VU95</accession>
<protein>
    <submittedName>
        <fullName evidence="1">Uncharacterized protein</fullName>
    </submittedName>
</protein>
<proteinExistence type="predicted"/>
<name>A0AAD6VU95_9AGAR</name>
<dbReference type="AlphaFoldDB" id="A0AAD6VU95"/>
<organism evidence="1 2">
    <name type="scientific">Mycena pura</name>
    <dbReference type="NCBI Taxonomy" id="153505"/>
    <lineage>
        <taxon>Eukaryota</taxon>
        <taxon>Fungi</taxon>
        <taxon>Dikarya</taxon>
        <taxon>Basidiomycota</taxon>
        <taxon>Agaricomycotina</taxon>
        <taxon>Agaricomycetes</taxon>
        <taxon>Agaricomycetidae</taxon>
        <taxon>Agaricales</taxon>
        <taxon>Marasmiineae</taxon>
        <taxon>Mycenaceae</taxon>
        <taxon>Mycena</taxon>
    </lineage>
</organism>
<sequence length="397" mass="45543">MMDVPMPPEADFEDDGTATMDAPSLARGLRACLQDESELNAELQDASLEEFRTYLDGEITGPVREALVQNGVLRPCHDYADQAIYAAGSDPFLFTASLWSTLNLLSEDYGGLILLKVLDQNMLPTANIHDDLASRLRCWLPQERNLDSRATDLRRLRRYISSYPRPREPLLGAIFFEGQLKYFANTRREKREDETIYDYIAALWGALFSYSDSRSYASDHLRTRLVSYDADMGSCKAERVRRFKSMRRHNILIDACRPEEKLQRSLEDTFVGDGAEMLKEGMKDYHSLWDTFLAYYGRLVALVAPRESSTLNPIRTSEQQEPQHDHVKQEPLPELYYHNGSIKFVTSEGCESIDWMDEYAKPKYEQARDALVAAVPWRILTAEEVEELMQDMADIGF</sequence>
<dbReference type="EMBL" id="JARJCW010000009">
    <property type="protein sequence ID" value="KAJ7220551.1"/>
    <property type="molecule type" value="Genomic_DNA"/>
</dbReference>
<evidence type="ECO:0000313" key="2">
    <source>
        <dbReference type="Proteomes" id="UP001219525"/>
    </source>
</evidence>